<protein>
    <submittedName>
        <fullName evidence="2">Uncharacterized protein</fullName>
    </submittedName>
</protein>
<feature type="compositionally biased region" description="Basic and acidic residues" evidence="1">
    <location>
        <begin position="20"/>
        <end position="31"/>
    </location>
</feature>
<dbReference type="AlphaFoldDB" id="A0A9D4JFQ6"/>
<proteinExistence type="predicted"/>
<keyword evidence="3" id="KW-1185">Reference proteome</keyword>
<feature type="region of interest" description="Disordered" evidence="1">
    <location>
        <begin position="1"/>
        <end position="55"/>
    </location>
</feature>
<sequence>MVSENIDVSDDNDSDNEDDHIDRRSLLENENHVNNVTSADVHEQGECDPERLAVE</sequence>
<comment type="caution">
    <text evidence="2">The sequence shown here is derived from an EMBL/GenBank/DDBJ whole genome shotgun (WGS) entry which is preliminary data.</text>
</comment>
<name>A0A9D4JFQ6_DREPO</name>
<reference evidence="2" key="2">
    <citation type="submission" date="2020-11" db="EMBL/GenBank/DDBJ databases">
        <authorList>
            <person name="McCartney M.A."/>
            <person name="Auch B."/>
            <person name="Kono T."/>
            <person name="Mallez S."/>
            <person name="Becker A."/>
            <person name="Gohl D.M."/>
            <person name="Silverstein K.A.T."/>
            <person name="Koren S."/>
            <person name="Bechman K.B."/>
            <person name="Herman A."/>
            <person name="Abrahante J.E."/>
            <person name="Garbe J."/>
        </authorList>
    </citation>
    <scope>NUCLEOTIDE SEQUENCE</scope>
    <source>
        <strain evidence="2">Duluth1</strain>
        <tissue evidence="2">Whole animal</tissue>
    </source>
</reference>
<gene>
    <name evidence="2" type="ORF">DPMN_135365</name>
</gene>
<evidence type="ECO:0000313" key="3">
    <source>
        <dbReference type="Proteomes" id="UP000828390"/>
    </source>
</evidence>
<evidence type="ECO:0000256" key="1">
    <source>
        <dbReference type="SAM" id="MobiDB-lite"/>
    </source>
</evidence>
<reference evidence="2" key="1">
    <citation type="journal article" date="2019" name="bioRxiv">
        <title>The Genome of the Zebra Mussel, Dreissena polymorpha: A Resource for Invasive Species Research.</title>
        <authorList>
            <person name="McCartney M.A."/>
            <person name="Auch B."/>
            <person name="Kono T."/>
            <person name="Mallez S."/>
            <person name="Zhang Y."/>
            <person name="Obille A."/>
            <person name="Becker A."/>
            <person name="Abrahante J.E."/>
            <person name="Garbe J."/>
            <person name="Badalamenti J.P."/>
            <person name="Herman A."/>
            <person name="Mangelson H."/>
            <person name="Liachko I."/>
            <person name="Sullivan S."/>
            <person name="Sone E.D."/>
            <person name="Koren S."/>
            <person name="Silverstein K.A.T."/>
            <person name="Beckman K.B."/>
            <person name="Gohl D.M."/>
        </authorList>
    </citation>
    <scope>NUCLEOTIDE SEQUENCE</scope>
    <source>
        <strain evidence="2">Duluth1</strain>
        <tissue evidence="2">Whole animal</tissue>
    </source>
</reference>
<accession>A0A9D4JFQ6</accession>
<evidence type="ECO:0000313" key="2">
    <source>
        <dbReference type="EMBL" id="KAH3807033.1"/>
    </source>
</evidence>
<dbReference type="EMBL" id="JAIWYP010000006">
    <property type="protein sequence ID" value="KAH3807033.1"/>
    <property type="molecule type" value="Genomic_DNA"/>
</dbReference>
<organism evidence="2 3">
    <name type="scientific">Dreissena polymorpha</name>
    <name type="common">Zebra mussel</name>
    <name type="synonym">Mytilus polymorpha</name>
    <dbReference type="NCBI Taxonomy" id="45954"/>
    <lineage>
        <taxon>Eukaryota</taxon>
        <taxon>Metazoa</taxon>
        <taxon>Spiralia</taxon>
        <taxon>Lophotrochozoa</taxon>
        <taxon>Mollusca</taxon>
        <taxon>Bivalvia</taxon>
        <taxon>Autobranchia</taxon>
        <taxon>Heteroconchia</taxon>
        <taxon>Euheterodonta</taxon>
        <taxon>Imparidentia</taxon>
        <taxon>Neoheterodontei</taxon>
        <taxon>Myida</taxon>
        <taxon>Dreissenoidea</taxon>
        <taxon>Dreissenidae</taxon>
        <taxon>Dreissena</taxon>
    </lineage>
</organism>
<feature type="compositionally biased region" description="Acidic residues" evidence="1">
    <location>
        <begin position="7"/>
        <end position="19"/>
    </location>
</feature>
<dbReference type="Proteomes" id="UP000828390">
    <property type="component" value="Unassembled WGS sequence"/>
</dbReference>
<feature type="compositionally biased region" description="Basic and acidic residues" evidence="1">
    <location>
        <begin position="40"/>
        <end position="55"/>
    </location>
</feature>